<dbReference type="SUPFAM" id="SSF52540">
    <property type="entry name" value="P-loop containing nucleoside triphosphate hydrolases"/>
    <property type="match status" value="1"/>
</dbReference>
<keyword evidence="8" id="KW-1185">Reference proteome</keyword>
<dbReference type="InterPro" id="IPR003593">
    <property type="entry name" value="AAA+_ATPase"/>
</dbReference>
<dbReference type="InterPro" id="IPR003959">
    <property type="entry name" value="ATPase_AAA_core"/>
</dbReference>
<dbReference type="OrthoDB" id="39734at2759"/>
<dbReference type="GO" id="GO:0005741">
    <property type="term" value="C:mitochondrial outer membrane"/>
    <property type="evidence" value="ECO:0007669"/>
    <property type="project" value="UniProtKB-SubCell"/>
</dbReference>
<protein>
    <recommendedName>
        <fullName evidence="6">AAA+ ATPase domain-containing protein</fullName>
    </recommendedName>
</protein>
<dbReference type="EMBL" id="JAGHQL010000178">
    <property type="protein sequence ID" value="KAH0536830.1"/>
    <property type="molecule type" value="Genomic_DNA"/>
</dbReference>
<keyword evidence="2" id="KW-0547">Nucleotide-binding</keyword>
<sequence>MSPSATHDEGFDARVLSLSPNAMKDEAFNAKVTGLHPDTLSDDELDSKVVVVPRIGLDNSKFDEQLAELLKGHGFDIKFAREGGSTAQSECDLDSESESDDSSSASERLDLKIDEIKKDCNEFEKTLLDAVIKPDDIHTTFSDIRVNPSVIRTLRTLTTLALAQPEAFTYGILSKEKILGVLLHGPPGTGKTLLAKAVAKEAHATVLEVSGAEFKSKWVGEDEKLVRAIFSLARKLEPCVIFIDEADAVFRRRTSDDDCYHRDLVSQFLREWDGVNGGAKGGFVMAATNRPSDLDPAVLRRLPRRILVDVPSAEDREAILRIHLKDEILAPDVDIAALARDTPSHTGSDLKSLCVAAAMAAVYEELCGGIDATSDIPLVDIRRRKGGKAKRKGTSRRTLHARHFEHAMQEIRVGIDNPSISGIKQFGKMYRDNAM</sequence>
<dbReference type="Gene3D" id="1.10.8.60">
    <property type="match status" value="1"/>
</dbReference>
<dbReference type="AlphaFoldDB" id="A0A9P8I145"/>
<gene>
    <name evidence="7" type="ORF">FGG08_006328</name>
</gene>
<evidence type="ECO:0000313" key="7">
    <source>
        <dbReference type="EMBL" id="KAH0536830.1"/>
    </source>
</evidence>
<comment type="caution">
    <text evidence="7">The sequence shown here is derived from an EMBL/GenBank/DDBJ whole genome shotgun (WGS) entry which is preliminary data.</text>
</comment>
<reference evidence="7" key="1">
    <citation type="submission" date="2021-03" db="EMBL/GenBank/DDBJ databases">
        <title>Comparative genomics and phylogenomic investigation of the class Geoglossomycetes provide insights into ecological specialization and systematics.</title>
        <authorList>
            <person name="Melie T."/>
            <person name="Pirro S."/>
            <person name="Miller A.N."/>
            <person name="Quandt A."/>
        </authorList>
    </citation>
    <scope>NUCLEOTIDE SEQUENCE</scope>
    <source>
        <strain evidence="7">GBOQ0MN5Z8</strain>
    </source>
</reference>
<dbReference type="InterPro" id="IPR051701">
    <property type="entry name" value="Mito_OM_Translocase_MSP1"/>
</dbReference>
<dbReference type="GO" id="GO:0005524">
    <property type="term" value="F:ATP binding"/>
    <property type="evidence" value="ECO:0007669"/>
    <property type="project" value="UniProtKB-KW"/>
</dbReference>
<feature type="domain" description="AAA+ ATPase" evidence="6">
    <location>
        <begin position="177"/>
        <end position="312"/>
    </location>
</feature>
<evidence type="ECO:0000256" key="1">
    <source>
        <dbReference type="ARBA" id="ARBA00004572"/>
    </source>
</evidence>
<keyword evidence="3" id="KW-0496">Mitochondrion</keyword>
<dbReference type="Pfam" id="PF00004">
    <property type="entry name" value="AAA"/>
    <property type="match status" value="1"/>
</dbReference>
<dbReference type="Pfam" id="PF17862">
    <property type="entry name" value="AAA_lid_3"/>
    <property type="match status" value="1"/>
</dbReference>
<comment type="subcellular location">
    <subcellularLocation>
        <location evidence="1">Mitochondrion outer membrane</location>
        <topology evidence="1">Single-pass membrane protein</topology>
    </subcellularLocation>
</comment>
<keyword evidence="3" id="KW-0472">Membrane</keyword>
<dbReference type="SMART" id="SM00382">
    <property type="entry name" value="AAA"/>
    <property type="match status" value="1"/>
</dbReference>
<dbReference type="Gene3D" id="3.40.50.300">
    <property type="entry name" value="P-loop containing nucleotide triphosphate hydrolases"/>
    <property type="match status" value="1"/>
</dbReference>
<name>A0A9P8I145_9PEZI</name>
<accession>A0A9P8I145</accession>
<feature type="region of interest" description="Disordered" evidence="5">
    <location>
        <begin position="86"/>
        <end position="107"/>
    </location>
</feature>
<dbReference type="InterPro" id="IPR041569">
    <property type="entry name" value="AAA_lid_3"/>
</dbReference>
<dbReference type="PANTHER" id="PTHR45644">
    <property type="entry name" value="AAA ATPASE, PUTATIVE (AFU_ORTHOLOGUE AFUA_2G12920)-RELATED-RELATED"/>
    <property type="match status" value="1"/>
</dbReference>
<dbReference type="Proteomes" id="UP000698800">
    <property type="component" value="Unassembled WGS sequence"/>
</dbReference>
<keyword evidence="3" id="KW-1000">Mitochondrion outer membrane</keyword>
<evidence type="ECO:0000256" key="2">
    <source>
        <dbReference type="ARBA" id="ARBA00022741"/>
    </source>
</evidence>
<proteinExistence type="predicted"/>
<evidence type="ECO:0000313" key="8">
    <source>
        <dbReference type="Proteomes" id="UP000698800"/>
    </source>
</evidence>
<evidence type="ECO:0000256" key="4">
    <source>
        <dbReference type="ARBA" id="ARBA00022840"/>
    </source>
</evidence>
<dbReference type="PANTHER" id="PTHR45644:SF56">
    <property type="entry name" value="AAA ATPASE, PUTATIVE (AFU_ORTHOLOGUE AFUA_2G12920)-RELATED"/>
    <property type="match status" value="1"/>
</dbReference>
<evidence type="ECO:0000256" key="3">
    <source>
        <dbReference type="ARBA" id="ARBA00022787"/>
    </source>
</evidence>
<feature type="compositionally biased region" description="Acidic residues" evidence="5">
    <location>
        <begin position="91"/>
        <end position="101"/>
    </location>
</feature>
<dbReference type="GO" id="GO:0016887">
    <property type="term" value="F:ATP hydrolysis activity"/>
    <property type="evidence" value="ECO:0007669"/>
    <property type="project" value="InterPro"/>
</dbReference>
<dbReference type="InterPro" id="IPR027417">
    <property type="entry name" value="P-loop_NTPase"/>
</dbReference>
<evidence type="ECO:0000259" key="6">
    <source>
        <dbReference type="SMART" id="SM00382"/>
    </source>
</evidence>
<keyword evidence="4" id="KW-0067">ATP-binding</keyword>
<organism evidence="7 8">
    <name type="scientific">Glutinoglossum americanum</name>
    <dbReference type="NCBI Taxonomy" id="1670608"/>
    <lineage>
        <taxon>Eukaryota</taxon>
        <taxon>Fungi</taxon>
        <taxon>Dikarya</taxon>
        <taxon>Ascomycota</taxon>
        <taxon>Pezizomycotina</taxon>
        <taxon>Geoglossomycetes</taxon>
        <taxon>Geoglossales</taxon>
        <taxon>Geoglossaceae</taxon>
        <taxon>Glutinoglossum</taxon>
    </lineage>
</organism>
<evidence type="ECO:0000256" key="5">
    <source>
        <dbReference type="SAM" id="MobiDB-lite"/>
    </source>
</evidence>